<dbReference type="RefSeq" id="WP_039423649.1">
    <property type="nucleotide sequence ID" value="NZ_CP061845.1"/>
</dbReference>
<evidence type="ECO:0000313" key="8">
    <source>
        <dbReference type="Proteomes" id="UP000029994"/>
    </source>
</evidence>
<dbReference type="PANTHER" id="PTHR30468:SF1">
    <property type="entry name" value="ALPHA-KETOGLUTARATE-DEPENDENT SULFONATE DIOXYGENASE"/>
    <property type="match status" value="1"/>
</dbReference>
<keyword evidence="5" id="KW-0408">Iron</keyword>
<comment type="caution">
    <text evidence="7">The sequence shown here is derived from an EMBL/GenBank/DDBJ whole genome shotgun (WGS) entry which is preliminary data.</text>
</comment>
<comment type="similarity">
    <text evidence="1">Belongs to the TfdA dioxygenase family.</text>
</comment>
<evidence type="ECO:0000313" key="7">
    <source>
        <dbReference type="EMBL" id="KGK10294.1"/>
    </source>
</evidence>
<dbReference type="InterPro" id="IPR051323">
    <property type="entry name" value="AtsK-like"/>
</dbReference>
<dbReference type="Gene3D" id="3.60.130.10">
    <property type="entry name" value="Clavaminate synthase-like"/>
    <property type="match status" value="1"/>
</dbReference>
<sequence length="287" mass="32095">MSTTTTQSFTITPLRYALGAKISGIDMNRPLTHTQWKQLQAASNQYHVLIFQGQTLSDQSLFDFATYFGDVFIPPADVPVLASDAQGNVPSVVPVSNKQGGHTGNVELHPHIDHLWTPRPSKASFLYAVQVTQDGGQTTWYNLQKAWEALDTKTKKQIAALSLVTYNPFLNEPGEQRPLYRDNNIPTKGKGYVHPLVLTHPESGKSSLYLSADTEVEIPELDNEAGKALIERLRVHTFSAEFAYQHQWQVGDVVWWDNRSTAHARSSFPSEQIRDLRRVSLAGSRPV</sequence>
<keyword evidence="2" id="KW-0479">Metal-binding</keyword>
<reference evidence="7 8" key="1">
    <citation type="submission" date="2014-04" db="EMBL/GenBank/DDBJ databases">
        <title>Genome sequencing of Vibrio navarrensis strains.</title>
        <authorList>
            <person name="Gladney L.M."/>
            <person name="Katz L.S."/>
            <person name="Marino-Ramirez L."/>
            <person name="Jordan I.K."/>
        </authorList>
    </citation>
    <scope>NUCLEOTIDE SEQUENCE [LARGE SCALE GENOMIC DNA]</scope>
    <source>
        <strain evidence="7 8">ATCC 51183</strain>
    </source>
</reference>
<keyword evidence="4" id="KW-0560">Oxidoreductase</keyword>
<dbReference type="Proteomes" id="UP000029994">
    <property type="component" value="Unassembled WGS sequence"/>
</dbReference>
<evidence type="ECO:0000256" key="1">
    <source>
        <dbReference type="ARBA" id="ARBA00005896"/>
    </source>
</evidence>
<dbReference type="AlphaFoldDB" id="A0A099LRL5"/>
<dbReference type="PANTHER" id="PTHR30468">
    <property type="entry name" value="ALPHA-KETOGLUTARATE-DEPENDENT SULFONATE DIOXYGENASE"/>
    <property type="match status" value="1"/>
</dbReference>
<dbReference type="STRING" id="29495.EA26_02800"/>
<keyword evidence="8" id="KW-1185">Reference proteome</keyword>
<dbReference type="SUPFAM" id="SSF51197">
    <property type="entry name" value="Clavaminate synthase-like"/>
    <property type="match status" value="1"/>
</dbReference>
<evidence type="ECO:0000256" key="4">
    <source>
        <dbReference type="ARBA" id="ARBA00023002"/>
    </source>
</evidence>
<evidence type="ECO:0000259" key="6">
    <source>
        <dbReference type="Pfam" id="PF02668"/>
    </source>
</evidence>
<accession>A0A099LRL5</accession>
<gene>
    <name evidence="7" type="ORF">EA26_02800</name>
</gene>
<dbReference type="GO" id="GO:0005737">
    <property type="term" value="C:cytoplasm"/>
    <property type="evidence" value="ECO:0007669"/>
    <property type="project" value="TreeGrafter"/>
</dbReference>
<evidence type="ECO:0000256" key="2">
    <source>
        <dbReference type="ARBA" id="ARBA00022723"/>
    </source>
</evidence>
<feature type="domain" description="TauD/TfdA-like" evidence="6">
    <location>
        <begin position="11"/>
        <end position="279"/>
    </location>
</feature>
<dbReference type="InterPro" id="IPR003819">
    <property type="entry name" value="TauD/TfdA-like"/>
</dbReference>
<evidence type="ECO:0000256" key="3">
    <source>
        <dbReference type="ARBA" id="ARBA00022964"/>
    </source>
</evidence>
<proteinExistence type="inferred from homology"/>
<keyword evidence="3" id="KW-0223">Dioxygenase</keyword>
<organism evidence="7 8">
    <name type="scientific">Vibrio navarrensis</name>
    <dbReference type="NCBI Taxonomy" id="29495"/>
    <lineage>
        <taxon>Bacteria</taxon>
        <taxon>Pseudomonadati</taxon>
        <taxon>Pseudomonadota</taxon>
        <taxon>Gammaproteobacteria</taxon>
        <taxon>Vibrionales</taxon>
        <taxon>Vibrionaceae</taxon>
        <taxon>Vibrio</taxon>
    </lineage>
</organism>
<dbReference type="EMBL" id="JMCG01000001">
    <property type="protein sequence ID" value="KGK10294.1"/>
    <property type="molecule type" value="Genomic_DNA"/>
</dbReference>
<dbReference type="GO" id="GO:0046872">
    <property type="term" value="F:metal ion binding"/>
    <property type="evidence" value="ECO:0007669"/>
    <property type="project" value="UniProtKB-KW"/>
</dbReference>
<dbReference type="GO" id="GO:0006790">
    <property type="term" value="P:sulfur compound metabolic process"/>
    <property type="evidence" value="ECO:0007669"/>
    <property type="project" value="TreeGrafter"/>
</dbReference>
<dbReference type="GO" id="GO:0000908">
    <property type="term" value="F:taurine dioxygenase activity"/>
    <property type="evidence" value="ECO:0007669"/>
    <property type="project" value="TreeGrafter"/>
</dbReference>
<dbReference type="Pfam" id="PF02668">
    <property type="entry name" value="TauD"/>
    <property type="match status" value="1"/>
</dbReference>
<dbReference type="eggNOG" id="COG2175">
    <property type="taxonomic scope" value="Bacteria"/>
</dbReference>
<name>A0A099LRL5_9VIBR</name>
<protein>
    <recommendedName>
        <fullName evidence="6">TauD/TfdA-like domain-containing protein</fullName>
    </recommendedName>
</protein>
<dbReference type="InterPro" id="IPR042098">
    <property type="entry name" value="TauD-like_sf"/>
</dbReference>
<dbReference type="GeneID" id="43682129"/>
<evidence type="ECO:0000256" key="5">
    <source>
        <dbReference type="ARBA" id="ARBA00023004"/>
    </source>
</evidence>